<dbReference type="PANTHER" id="PTHR32208">
    <property type="entry name" value="SECRETED PROTEIN-RELATED"/>
    <property type="match status" value="1"/>
</dbReference>
<gene>
    <name evidence="4" type="ORF">N7530_003876</name>
</gene>
<name>A0A9W9WXL2_9EURO</name>
<keyword evidence="5" id="KW-1185">Reference proteome</keyword>
<evidence type="ECO:0000313" key="5">
    <source>
        <dbReference type="Proteomes" id="UP001147760"/>
    </source>
</evidence>
<dbReference type="InterPro" id="IPR011043">
    <property type="entry name" value="Gal_Oxase/kelch_b-propeller"/>
</dbReference>
<dbReference type="CDD" id="cd02851">
    <property type="entry name" value="E_set_GO_C"/>
    <property type="match status" value="1"/>
</dbReference>
<evidence type="ECO:0000259" key="3">
    <source>
        <dbReference type="Pfam" id="PF09118"/>
    </source>
</evidence>
<dbReference type="SUPFAM" id="SSF81296">
    <property type="entry name" value="E set domains"/>
    <property type="match status" value="1"/>
</dbReference>
<dbReference type="Gene3D" id="2.60.40.10">
    <property type="entry name" value="Immunoglobulins"/>
    <property type="match status" value="1"/>
</dbReference>
<dbReference type="InterPro" id="IPR014756">
    <property type="entry name" value="Ig_E-set"/>
</dbReference>
<dbReference type="Pfam" id="PF07250">
    <property type="entry name" value="Glyoxal_oxid_N"/>
    <property type="match status" value="1"/>
</dbReference>
<dbReference type="Gene3D" id="2.130.10.80">
    <property type="entry name" value="Galactose oxidase/kelch, beta-propeller"/>
    <property type="match status" value="1"/>
</dbReference>
<evidence type="ECO:0000256" key="1">
    <source>
        <dbReference type="ARBA" id="ARBA00022729"/>
    </source>
</evidence>
<organism evidence="4 5">
    <name type="scientific">Penicillium desertorum</name>
    <dbReference type="NCBI Taxonomy" id="1303715"/>
    <lineage>
        <taxon>Eukaryota</taxon>
        <taxon>Fungi</taxon>
        <taxon>Dikarya</taxon>
        <taxon>Ascomycota</taxon>
        <taxon>Pezizomycotina</taxon>
        <taxon>Eurotiomycetes</taxon>
        <taxon>Eurotiomycetidae</taxon>
        <taxon>Eurotiales</taxon>
        <taxon>Aspergillaceae</taxon>
        <taxon>Penicillium</taxon>
    </lineage>
</organism>
<dbReference type="InterPro" id="IPR015202">
    <property type="entry name" value="GO-like_E_set"/>
</dbReference>
<feature type="domain" description="Glyoxal oxidase N-terminal" evidence="2">
    <location>
        <begin position="57"/>
        <end position="137"/>
    </location>
</feature>
<keyword evidence="1" id="KW-0732">Signal</keyword>
<feature type="domain" description="Galactose oxidase-like Early set" evidence="3">
    <location>
        <begin position="174"/>
        <end position="264"/>
    </location>
</feature>
<sequence length="320" mass="35596">MFDAVEGRILTFGGQELYDGSFGTRNAYIITIKEPHKKVKVDVAGLNGSKSENNPGGMFYQRVFHTSVVLPDGSVFIAGGEIWGQPFNEADRDIQLTPEIYYPDRDIFVPLQRNNVVRVYHSLSILLPDATVLNGGGGLCGNCTVNHYDAQIFRPPYLYNKNGTEAIQPKTPVSSKVTVGKTLRIFADADIKNSSLVRLGTVSHTVNTDQRRVPLKHTCEDEEDGYRYCTAQIYPDPGVVLPGHYMLFVMNSAGVPSKAATIKVELDFPLSYFTEEEEEVEDKKDCDMDGKQVQGMVDMIFAAARKFWNPQQPTLVTQGQ</sequence>
<dbReference type="SUPFAM" id="SSF50965">
    <property type="entry name" value="Galactose oxidase, central domain"/>
    <property type="match status" value="1"/>
</dbReference>
<protein>
    <submittedName>
        <fullName evidence="4">Galactose oxidase</fullName>
    </submittedName>
</protein>
<dbReference type="PANTHER" id="PTHR32208:SF68">
    <property type="entry name" value="GALACTOSE OXIDASE"/>
    <property type="match status" value="1"/>
</dbReference>
<accession>A0A9W9WXL2</accession>
<dbReference type="InterPro" id="IPR013783">
    <property type="entry name" value="Ig-like_fold"/>
</dbReference>
<dbReference type="Proteomes" id="UP001147760">
    <property type="component" value="Unassembled WGS sequence"/>
</dbReference>
<dbReference type="Pfam" id="PF09118">
    <property type="entry name" value="GO-like_E_set"/>
    <property type="match status" value="1"/>
</dbReference>
<reference evidence="4" key="2">
    <citation type="journal article" date="2023" name="IMA Fungus">
        <title>Comparative genomic study of the Penicillium genus elucidates a diverse pangenome and 15 lateral gene transfer events.</title>
        <authorList>
            <person name="Petersen C."/>
            <person name="Sorensen T."/>
            <person name="Nielsen M.R."/>
            <person name="Sondergaard T.E."/>
            <person name="Sorensen J.L."/>
            <person name="Fitzpatrick D.A."/>
            <person name="Frisvad J.C."/>
            <person name="Nielsen K.L."/>
        </authorList>
    </citation>
    <scope>NUCLEOTIDE SEQUENCE</scope>
    <source>
        <strain evidence="4">IBT 17660</strain>
    </source>
</reference>
<dbReference type="OrthoDB" id="2019572at2759"/>
<evidence type="ECO:0000313" key="4">
    <source>
        <dbReference type="EMBL" id="KAJ5478367.1"/>
    </source>
</evidence>
<proteinExistence type="predicted"/>
<dbReference type="InterPro" id="IPR037293">
    <property type="entry name" value="Gal_Oxidase_central_sf"/>
</dbReference>
<evidence type="ECO:0000259" key="2">
    <source>
        <dbReference type="Pfam" id="PF07250"/>
    </source>
</evidence>
<dbReference type="InterPro" id="IPR009880">
    <property type="entry name" value="Glyoxal_oxidase_N"/>
</dbReference>
<dbReference type="AlphaFoldDB" id="A0A9W9WXL2"/>
<comment type="caution">
    <text evidence="4">The sequence shown here is derived from an EMBL/GenBank/DDBJ whole genome shotgun (WGS) entry which is preliminary data.</text>
</comment>
<dbReference type="EMBL" id="JAPWDO010000003">
    <property type="protein sequence ID" value="KAJ5478367.1"/>
    <property type="molecule type" value="Genomic_DNA"/>
</dbReference>
<reference evidence="4" key="1">
    <citation type="submission" date="2022-12" db="EMBL/GenBank/DDBJ databases">
        <authorList>
            <person name="Petersen C."/>
        </authorList>
    </citation>
    <scope>NUCLEOTIDE SEQUENCE</scope>
    <source>
        <strain evidence="4">IBT 17660</strain>
    </source>
</reference>